<organism evidence="1 2">
    <name type="scientific">Nostoc flagelliforme CCNUN1</name>
    <dbReference type="NCBI Taxonomy" id="2038116"/>
    <lineage>
        <taxon>Bacteria</taxon>
        <taxon>Bacillati</taxon>
        <taxon>Cyanobacteriota</taxon>
        <taxon>Cyanophyceae</taxon>
        <taxon>Nostocales</taxon>
        <taxon>Nostocaceae</taxon>
        <taxon>Nostoc</taxon>
    </lineage>
</organism>
<accession>A0A2K8SI28</accession>
<evidence type="ECO:0000313" key="1">
    <source>
        <dbReference type="EMBL" id="AUB35077.1"/>
    </source>
</evidence>
<dbReference type="AlphaFoldDB" id="A0A2K8SI28"/>
<name>A0A2K8SI28_9NOSO</name>
<proteinExistence type="predicted"/>
<evidence type="ECO:0000313" key="2">
    <source>
        <dbReference type="Proteomes" id="UP000232003"/>
    </source>
</evidence>
<protein>
    <submittedName>
        <fullName evidence="1">Uncharacterized protein</fullName>
    </submittedName>
</protein>
<reference evidence="1 2" key="1">
    <citation type="submission" date="2017-11" db="EMBL/GenBank/DDBJ databases">
        <title>Complete genome of a free-living desiccation-tolerant cyanobacterium and its photosynthetic adaptation to extreme terrestrial habitat.</title>
        <authorList>
            <person name="Shang J."/>
        </authorList>
    </citation>
    <scope>NUCLEOTIDE SEQUENCE [LARGE SCALE GENOMIC DNA]</scope>
    <source>
        <strain evidence="1 2">CCNUN1</strain>
    </source>
</reference>
<dbReference type="EMBL" id="CP024785">
    <property type="protein sequence ID" value="AUB35077.1"/>
    <property type="molecule type" value="Genomic_DNA"/>
</dbReference>
<keyword evidence="2" id="KW-1185">Reference proteome</keyword>
<gene>
    <name evidence="1" type="ORF">COO91_00931</name>
</gene>
<dbReference type="Proteomes" id="UP000232003">
    <property type="component" value="Chromosome"/>
</dbReference>
<dbReference type="KEGG" id="nfl:COO91_00931"/>
<sequence>MGNQAPTFCNLPFVLICGKLLGDAGIVGEGCGGDGFRGGEVRGSFVADGDGEFWCHTNERNGIANVFIQSGANILRHAKRSNACLSRAR</sequence>